<proteinExistence type="predicted"/>
<dbReference type="PANTHER" id="PTHR33608">
    <property type="entry name" value="BLL2464 PROTEIN"/>
    <property type="match status" value="1"/>
</dbReference>
<dbReference type="Pfam" id="PF01882">
    <property type="entry name" value="DUF58"/>
    <property type="match status" value="1"/>
</dbReference>
<reference evidence="4" key="1">
    <citation type="journal article" date="2014" name="FEMS Microbiol. Lett.">
        <title>Draft Genomic DNA Sequence of the Facultatively Methylotrophic Bacterium Acidomonas methanolica type strain MB58.</title>
        <authorList>
            <person name="Higashiura N."/>
            <person name="Hadano H."/>
            <person name="Hirakawa H."/>
            <person name="Matsutani M."/>
            <person name="Takabe S."/>
            <person name="Matsushita K."/>
            <person name="Azuma Y."/>
        </authorList>
    </citation>
    <scope>NUCLEOTIDE SEQUENCE [LARGE SCALE GENOMIC DNA]</scope>
    <source>
        <strain evidence="4">MB58</strain>
    </source>
</reference>
<name>A0A023D892_ACIMT</name>
<sequence length="308" mass="33990">MFRLFERRRSETARGASSRMQEAANASARDLLPPLVIEAERIARQIRMGVHGQRRAGTGEDFWQYRPAEPHEPAARIDWRQSARGDTYWVREREAEAAQQILFWRDPSASMDWRSSAALPTKRDRATLCTLALAAAALQGGERAGLLTGPEAGRHFGGVHAFPRLAESLMTQQDDAPAPQATLMRPWGHAVLVSDFLWPPEQMESVLRGFAARPARLELLCVLDPAELALPYSGRVRFEGLEETAALTLSAVEDLAPAYDAAMRAHLDALRIIAGRHRAALTLHHTDQPPLPALLALHARLTGGKTLA</sequence>
<dbReference type="AlphaFoldDB" id="A0A023D892"/>
<keyword evidence="4" id="KW-1185">Reference proteome</keyword>
<evidence type="ECO:0000256" key="1">
    <source>
        <dbReference type="SAM" id="MobiDB-lite"/>
    </source>
</evidence>
<accession>A0A023D892</accession>
<reference evidence="3 4" key="2">
    <citation type="journal article" date="2014" name="FEMS Microbiol. Lett.">
        <title>Draft genomic DNA sequence of the facultatively methylotrophic bacterium Acidomonas methanolica type strain MB58.</title>
        <authorList>
            <person name="Higashiura N."/>
            <person name="Hadano H."/>
            <person name="Hirakawa H."/>
            <person name="Matsutani M."/>
            <person name="Takabe S."/>
            <person name="Matsushita K."/>
            <person name="Azuma Y."/>
        </authorList>
    </citation>
    <scope>NUCLEOTIDE SEQUENCE [LARGE SCALE GENOMIC DNA]</scope>
    <source>
        <strain evidence="3 4">MB58</strain>
    </source>
</reference>
<organism evidence="3 4">
    <name type="scientific">Acidomonas methanolica NBRC 104435</name>
    <dbReference type="NCBI Taxonomy" id="1231351"/>
    <lineage>
        <taxon>Bacteria</taxon>
        <taxon>Pseudomonadati</taxon>
        <taxon>Pseudomonadota</taxon>
        <taxon>Alphaproteobacteria</taxon>
        <taxon>Acetobacterales</taxon>
        <taxon>Acetobacteraceae</taxon>
        <taxon>Acidomonas</taxon>
    </lineage>
</organism>
<feature type="domain" description="DUF58" evidence="2">
    <location>
        <begin position="66"/>
        <end position="266"/>
    </location>
</feature>
<comment type="caution">
    <text evidence="3">The sequence shown here is derived from an EMBL/GenBank/DDBJ whole genome shotgun (WGS) entry which is preliminary data.</text>
</comment>
<feature type="compositionally biased region" description="Basic and acidic residues" evidence="1">
    <location>
        <begin position="1"/>
        <end position="12"/>
    </location>
</feature>
<dbReference type="RefSeq" id="WP_239641712.1">
    <property type="nucleotide sequence ID" value="NZ_BAND01000085.1"/>
</dbReference>
<dbReference type="InterPro" id="IPR002881">
    <property type="entry name" value="DUF58"/>
</dbReference>
<protein>
    <recommendedName>
        <fullName evidence="2">DUF58 domain-containing protein</fullName>
    </recommendedName>
</protein>
<evidence type="ECO:0000313" key="3">
    <source>
        <dbReference type="EMBL" id="GAJ29950.1"/>
    </source>
</evidence>
<dbReference type="Proteomes" id="UP000019760">
    <property type="component" value="Unassembled WGS sequence"/>
</dbReference>
<dbReference type="PANTHER" id="PTHR33608:SF6">
    <property type="entry name" value="BLL2464 PROTEIN"/>
    <property type="match status" value="1"/>
</dbReference>
<evidence type="ECO:0000259" key="2">
    <source>
        <dbReference type="Pfam" id="PF01882"/>
    </source>
</evidence>
<dbReference type="EMBL" id="BAND01000085">
    <property type="protein sequence ID" value="GAJ29950.1"/>
    <property type="molecule type" value="Genomic_DNA"/>
</dbReference>
<feature type="region of interest" description="Disordered" evidence="1">
    <location>
        <begin position="1"/>
        <end position="25"/>
    </location>
</feature>
<gene>
    <name evidence="3" type="ORF">Amme_085_078</name>
</gene>
<evidence type="ECO:0000313" key="4">
    <source>
        <dbReference type="Proteomes" id="UP000019760"/>
    </source>
</evidence>